<accession>A0A0N4WDZ1</accession>
<dbReference type="PROSITE" id="PS00028">
    <property type="entry name" value="ZINC_FINGER_C2H2_1"/>
    <property type="match status" value="1"/>
</dbReference>
<reference evidence="3 4" key="2">
    <citation type="submission" date="2018-11" db="EMBL/GenBank/DDBJ databases">
        <authorList>
            <consortium name="Pathogen Informatics"/>
        </authorList>
    </citation>
    <scope>NUCLEOTIDE SEQUENCE [LARGE SCALE GENOMIC DNA]</scope>
    <source>
        <strain evidence="3 4">MHpl1</strain>
    </source>
</reference>
<feature type="region of interest" description="Disordered" evidence="1">
    <location>
        <begin position="258"/>
        <end position="280"/>
    </location>
</feature>
<evidence type="ECO:0000313" key="3">
    <source>
        <dbReference type="EMBL" id="VDO35888.1"/>
    </source>
</evidence>
<evidence type="ECO:0000256" key="1">
    <source>
        <dbReference type="SAM" id="MobiDB-lite"/>
    </source>
</evidence>
<evidence type="ECO:0000259" key="2">
    <source>
        <dbReference type="PROSITE" id="PS00028"/>
    </source>
</evidence>
<dbReference type="PANTHER" id="PTHR33936:SF25">
    <property type="entry name" value="C2H2-TYPE DOMAIN-CONTAINING PROTEIN"/>
    <property type="match status" value="1"/>
</dbReference>
<dbReference type="OrthoDB" id="5874636at2759"/>
<evidence type="ECO:0000313" key="5">
    <source>
        <dbReference type="WBParaSite" id="HPLM_0000883001-mRNA-1"/>
    </source>
</evidence>
<dbReference type="InterPro" id="IPR013087">
    <property type="entry name" value="Znf_C2H2_type"/>
</dbReference>
<reference evidence="5" key="1">
    <citation type="submission" date="2017-02" db="UniProtKB">
        <authorList>
            <consortium name="WormBaseParasite"/>
        </authorList>
    </citation>
    <scope>IDENTIFICATION</scope>
</reference>
<dbReference type="PANTHER" id="PTHR33936">
    <property type="entry name" value="PROTEIN CBG17840"/>
    <property type="match status" value="1"/>
</dbReference>
<dbReference type="InterPro" id="IPR052797">
    <property type="entry name" value="RegFact_GeneExpr_CellDeath"/>
</dbReference>
<name>A0A0N4WDZ1_HAEPC</name>
<dbReference type="Proteomes" id="UP000268014">
    <property type="component" value="Unassembled WGS sequence"/>
</dbReference>
<sequence length="476" mass="53688">MIRRTLELIKDVQDIPPPPKRALSYDTGKEIIQCKLCNRWLQPTSLFKHNARFHDEEKKSEYSIVCPVCPSRVRFQEDLVKHCREAHKDEACVVQTELFKSVEDYEAWKESVAKAYCTAWLNVGRSRNVVHEIAYYRCSRVHSTRRRAKKLLPDAQYGYCTSFLNEYIYDDGTVFVKYCVRHISHDVNAASLPLTKKDREVIARYLEWNFDEDSVRDMIREVYNDPRTRLYWIRPEDIKKAMSSVAWQKRKQRVTVSLAEEGSAIDDSDDRPSSLGSMYDEPFVPAVEDSGEPSTSNAAIADGLSATYSVCDDPFVPSDEKLTEPFGGSYDDTADRLLSSCSAPYDSCSASATNAEEQSTSSVETADKLLPNCDTHDDRCIPAIALMEEPSTVKIISESPFTERKTEMNSVLSTGSLTPIEEAAIPAESLLGCASCAKLRKRVAELQTTVGLLKKKLAEAPESDLFDNMIVKKETT</sequence>
<proteinExistence type="predicted"/>
<gene>
    <name evidence="3" type="ORF">HPLM_LOCUS8822</name>
</gene>
<evidence type="ECO:0000313" key="4">
    <source>
        <dbReference type="Proteomes" id="UP000268014"/>
    </source>
</evidence>
<feature type="domain" description="C2H2-type" evidence="2">
    <location>
        <begin position="66"/>
        <end position="87"/>
    </location>
</feature>
<dbReference type="AlphaFoldDB" id="A0A0N4WDZ1"/>
<dbReference type="OMA" id="ARYLEWN"/>
<keyword evidence="4" id="KW-1185">Reference proteome</keyword>
<organism evidence="5">
    <name type="scientific">Haemonchus placei</name>
    <name type="common">Barber's pole worm</name>
    <dbReference type="NCBI Taxonomy" id="6290"/>
    <lineage>
        <taxon>Eukaryota</taxon>
        <taxon>Metazoa</taxon>
        <taxon>Ecdysozoa</taxon>
        <taxon>Nematoda</taxon>
        <taxon>Chromadorea</taxon>
        <taxon>Rhabditida</taxon>
        <taxon>Rhabditina</taxon>
        <taxon>Rhabditomorpha</taxon>
        <taxon>Strongyloidea</taxon>
        <taxon>Trichostrongylidae</taxon>
        <taxon>Haemonchus</taxon>
    </lineage>
</organism>
<protein>
    <submittedName>
        <fullName evidence="5">C2H2-type domain-containing protein</fullName>
    </submittedName>
</protein>
<dbReference type="Gene3D" id="3.30.160.60">
    <property type="entry name" value="Classic Zinc Finger"/>
    <property type="match status" value="1"/>
</dbReference>
<dbReference type="EMBL" id="UZAF01016937">
    <property type="protein sequence ID" value="VDO35888.1"/>
    <property type="molecule type" value="Genomic_DNA"/>
</dbReference>
<dbReference type="WBParaSite" id="HPLM_0000883001-mRNA-1">
    <property type="protein sequence ID" value="HPLM_0000883001-mRNA-1"/>
    <property type="gene ID" value="HPLM_0000883001"/>
</dbReference>